<gene>
    <name evidence="3" type="ORF">GMORB2_6108</name>
</gene>
<dbReference type="InterPro" id="IPR043129">
    <property type="entry name" value="ATPase_NBD"/>
</dbReference>
<comment type="caution">
    <text evidence="3">The sequence shown here is derived from an EMBL/GenBank/DDBJ whole genome shotgun (WGS) entry which is preliminary data.</text>
</comment>
<evidence type="ECO:0000313" key="4">
    <source>
        <dbReference type="Proteomes" id="UP000749293"/>
    </source>
</evidence>
<proteinExistence type="predicted"/>
<dbReference type="AlphaFoldDB" id="A0A9P5D228"/>
<accession>A0A9P5D228</accession>
<protein>
    <submittedName>
        <fullName evidence="3">Retrograde regulation protein 2</fullName>
    </submittedName>
</protein>
<dbReference type="RefSeq" id="XP_035322059.1">
    <property type="nucleotide sequence ID" value="XM_035468078.1"/>
</dbReference>
<dbReference type="FunFam" id="3.30.420.40:FF:000191">
    <property type="entry name" value="Retrograde regulation protein 2"/>
    <property type="match status" value="1"/>
</dbReference>
<keyword evidence="4" id="KW-1185">Reference proteome</keyword>
<organism evidence="3 4">
    <name type="scientific">Geosmithia morbida</name>
    <dbReference type="NCBI Taxonomy" id="1094350"/>
    <lineage>
        <taxon>Eukaryota</taxon>
        <taxon>Fungi</taxon>
        <taxon>Dikarya</taxon>
        <taxon>Ascomycota</taxon>
        <taxon>Pezizomycotina</taxon>
        <taxon>Sordariomycetes</taxon>
        <taxon>Hypocreomycetidae</taxon>
        <taxon>Hypocreales</taxon>
        <taxon>Bionectriaceae</taxon>
        <taxon>Geosmithia</taxon>
    </lineage>
</organism>
<dbReference type="Gene3D" id="3.30.420.150">
    <property type="entry name" value="Exopolyphosphatase. Domain 2"/>
    <property type="match status" value="1"/>
</dbReference>
<dbReference type="OrthoDB" id="2014654at2759"/>
<dbReference type="SUPFAM" id="SSF53067">
    <property type="entry name" value="Actin-like ATPase domain"/>
    <property type="match status" value="2"/>
</dbReference>
<feature type="domain" description="RTG2 C-terminal" evidence="2">
    <location>
        <begin position="468"/>
        <end position="617"/>
    </location>
</feature>
<evidence type="ECO:0000259" key="1">
    <source>
        <dbReference type="Pfam" id="PF02541"/>
    </source>
</evidence>
<dbReference type="InterPro" id="IPR050273">
    <property type="entry name" value="GppA/Ppx_hydrolase"/>
</dbReference>
<dbReference type="InterPro" id="IPR057512">
    <property type="entry name" value="RTG2_C"/>
</dbReference>
<reference evidence="3" key="1">
    <citation type="submission" date="2020-03" db="EMBL/GenBank/DDBJ databases">
        <title>Site-based positive gene gene selection in Geosmithia morbida across the United States reveals a broad range of putative effectors and factors for local host and environmental adapation.</title>
        <authorList>
            <person name="Onufrak A."/>
            <person name="Murdoch R.W."/>
            <person name="Gazis R."/>
            <person name="Huff M."/>
            <person name="Staton M."/>
            <person name="Klingeman W."/>
            <person name="Hadziabdic D."/>
        </authorList>
    </citation>
    <scope>NUCLEOTIDE SEQUENCE</scope>
    <source>
        <strain evidence="3">1262</strain>
    </source>
</reference>
<evidence type="ECO:0000313" key="3">
    <source>
        <dbReference type="EMBL" id="KAF4123407.1"/>
    </source>
</evidence>
<dbReference type="PANTHER" id="PTHR30005">
    <property type="entry name" value="EXOPOLYPHOSPHATASE"/>
    <property type="match status" value="1"/>
</dbReference>
<evidence type="ECO:0000259" key="2">
    <source>
        <dbReference type="Pfam" id="PF23566"/>
    </source>
</evidence>
<dbReference type="Pfam" id="PF23566">
    <property type="entry name" value="RTG2_C"/>
    <property type="match status" value="1"/>
</dbReference>
<dbReference type="GeneID" id="55972333"/>
<dbReference type="InterPro" id="IPR003695">
    <property type="entry name" value="Ppx_GppA_N"/>
</dbReference>
<dbReference type="PANTHER" id="PTHR30005:SF0">
    <property type="entry name" value="RETROGRADE REGULATION PROTEIN 2"/>
    <property type="match status" value="1"/>
</dbReference>
<feature type="domain" description="Ppx/GppA phosphatase N-terminal" evidence="1">
    <location>
        <begin position="91"/>
        <end position="221"/>
    </location>
</feature>
<sequence length="632" mass="67179">MEPNGVITLDNLADSLRPWTPDDESHVYAVVDMGSNGIRFSITSLAPPRTRLLTPIYSTRAAISLFDALTPSSSSGSGSGDGSSTGTTTLVFPPEIVESVSTTLAHYARIAQLHNVPASNTLIFATEAMRRASNAADMLDAIARVTGGLRVHVLAPPVETLFGAVMGSRSGLADVRGGALFLDLGGGSVQMTWVDTSLDQYETVAARAGVSMPYGAARLTRILEQHTTSKPNKGSSALSSSSSPSAPDLVAAEISNLHDLIRSAYDELCRTFPRLKSIRDAHESGQTGDEDASLVDVYMCGGGFRGYGSMLMHTDVAQPYPMSSVGTYTVSGASFKRADHLRRLNAEYRGKIHGMSRRRRSQFDAIATVVSAFASAVPNIRRVTFCKGSNRDGALMMMLPRHIRESDPLEVLASIPATHRPLVDVVISKLSAALPPSGKSVSSLASGGGLASLFARDLWGPLSGSGYESAVNISHALHFSVARDPDTPGLTHLARATLAISSAARWGSAIAPADQSLAQGMEDVLARHHPHAVFWAKYTGAVAGILTQLVPVLQPADADKFDKSIHLEATTSPKEGKKDRLHLSIHASPDILSLHDGPALDEIADFLKSTVKTGKEKPPFKVSVQIGRLEEY</sequence>
<dbReference type="Gene3D" id="3.30.420.40">
    <property type="match status" value="1"/>
</dbReference>
<dbReference type="Proteomes" id="UP000749293">
    <property type="component" value="Unassembled WGS sequence"/>
</dbReference>
<dbReference type="EMBL" id="JAANYQ010000006">
    <property type="protein sequence ID" value="KAF4123407.1"/>
    <property type="molecule type" value="Genomic_DNA"/>
</dbReference>
<name>A0A9P5D228_9HYPO</name>
<dbReference type="GO" id="GO:0006357">
    <property type="term" value="P:regulation of transcription by RNA polymerase II"/>
    <property type="evidence" value="ECO:0007669"/>
    <property type="project" value="TreeGrafter"/>
</dbReference>
<dbReference type="Pfam" id="PF02541">
    <property type="entry name" value="Ppx-GppA"/>
    <property type="match status" value="1"/>
</dbReference>